<dbReference type="Proteomes" id="UP000295388">
    <property type="component" value="Unassembled WGS sequence"/>
</dbReference>
<keyword evidence="2" id="KW-0812">Transmembrane</keyword>
<gene>
    <name evidence="3" type="ORF">EV643_12349</name>
</gene>
<accession>A0A4R6JGS4</accession>
<feature type="compositionally biased region" description="Basic and acidic residues" evidence="1">
    <location>
        <begin position="173"/>
        <end position="197"/>
    </location>
</feature>
<dbReference type="AlphaFoldDB" id="A0A4R6JGS4"/>
<feature type="transmembrane region" description="Helical" evidence="2">
    <location>
        <begin position="6"/>
        <end position="24"/>
    </location>
</feature>
<evidence type="ECO:0000313" key="3">
    <source>
        <dbReference type="EMBL" id="TDO35243.1"/>
    </source>
</evidence>
<evidence type="ECO:0000313" key="4">
    <source>
        <dbReference type="Proteomes" id="UP000295388"/>
    </source>
</evidence>
<evidence type="ECO:0000256" key="1">
    <source>
        <dbReference type="SAM" id="MobiDB-lite"/>
    </source>
</evidence>
<dbReference type="RefSeq" id="WP_202869896.1">
    <property type="nucleotide sequence ID" value="NZ_SNWQ01000023.1"/>
</dbReference>
<sequence>MDTIVMVIVIAVVVIAAAALAFAYQRRRSGRLQERFGPEYERTIEESGDRRAAERELRGRERRVSKLDIHPLSGESAQRYRAEWNTLQQSFVDEPNTAVDEADRLVIRIMREEGYPVDEFDQRANDISVDHPEVALHYREAHRVAVARTKGEADTEDLRLAVTEYRQLVDVLLADRPDGEGDHRATPTDGVRREQPRADGQQTPGEQK</sequence>
<name>A0A4R6JGS4_9ACTN</name>
<dbReference type="EMBL" id="SNWQ01000023">
    <property type="protein sequence ID" value="TDO35243.1"/>
    <property type="molecule type" value="Genomic_DNA"/>
</dbReference>
<keyword evidence="2" id="KW-1133">Transmembrane helix</keyword>
<evidence type="ECO:0008006" key="5">
    <source>
        <dbReference type="Google" id="ProtNLM"/>
    </source>
</evidence>
<reference evidence="3 4" key="1">
    <citation type="submission" date="2019-03" db="EMBL/GenBank/DDBJ databases">
        <title>Genomic Encyclopedia of Type Strains, Phase III (KMG-III): the genomes of soil and plant-associated and newly described type strains.</title>
        <authorList>
            <person name="Whitman W."/>
        </authorList>
    </citation>
    <scope>NUCLEOTIDE SEQUENCE [LARGE SCALE GENOMIC DNA]</scope>
    <source>
        <strain evidence="3 4">VKM Ac-2527</strain>
    </source>
</reference>
<organism evidence="3 4">
    <name type="scientific">Kribbella caucasensis</name>
    <dbReference type="NCBI Taxonomy" id="2512215"/>
    <lineage>
        <taxon>Bacteria</taxon>
        <taxon>Bacillati</taxon>
        <taxon>Actinomycetota</taxon>
        <taxon>Actinomycetes</taxon>
        <taxon>Propionibacteriales</taxon>
        <taxon>Kribbellaceae</taxon>
        <taxon>Kribbella</taxon>
    </lineage>
</organism>
<evidence type="ECO:0000256" key="2">
    <source>
        <dbReference type="SAM" id="Phobius"/>
    </source>
</evidence>
<proteinExistence type="predicted"/>
<keyword evidence="2" id="KW-0472">Membrane</keyword>
<feature type="region of interest" description="Disordered" evidence="1">
    <location>
        <begin position="172"/>
        <end position="208"/>
    </location>
</feature>
<comment type="caution">
    <text evidence="3">The sequence shown here is derived from an EMBL/GenBank/DDBJ whole genome shotgun (WGS) entry which is preliminary data.</text>
</comment>
<keyword evidence="4" id="KW-1185">Reference proteome</keyword>
<protein>
    <recommendedName>
        <fullName evidence="5">Secreted protein</fullName>
    </recommendedName>
</protein>